<evidence type="ECO:0000256" key="3">
    <source>
        <dbReference type="ARBA" id="ARBA00022989"/>
    </source>
</evidence>
<keyword evidence="8" id="KW-1185">Reference proteome</keyword>
<name>A0A7W3TKT7_9GAMM</name>
<dbReference type="Pfam" id="PF04357">
    <property type="entry name" value="TamB"/>
    <property type="match status" value="1"/>
</dbReference>
<evidence type="ECO:0000256" key="2">
    <source>
        <dbReference type="ARBA" id="ARBA00022692"/>
    </source>
</evidence>
<organism evidence="7 8">
    <name type="scientific">Marilutibacter spongiae</name>
    <dbReference type="NCBI Taxonomy" id="2025720"/>
    <lineage>
        <taxon>Bacteria</taxon>
        <taxon>Pseudomonadati</taxon>
        <taxon>Pseudomonadota</taxon>
        <taxon>Gammaproteobacteria</taxon>
        <taxon>Lysobacterales</taxon>
        <taxon>Lysobacteraceae</taxon>
        <taxon>Marilutibacter</taxon>
    </lineage>
</organism>
<evidence type="ECO:0000256" key="4">
    <source>
        <dbReference type="ARBA" id="ARBA00023136"/>
    </source>
</evidence>
<dbReference type="InterPro" id="IPR007452">
    <property type="entry name" value="TamB_C"/>
</dbReference>
<accession>A0A7W3TKT7</accession>
<gene>
    <name evidence="7" type="ORF">H4F98_05040</name>
</gene>
<dbReference type="Proteomes" id="UP000523196">
    <property type="component" value="Unassembled WGS sequence"/>
</dbReference>
<evidence type="ECO:0000259" key="6">
    <source>
        <dbReference type="Pfam" id="PF04357"/>
    </source>
</evidence>
<proteinExistence type="predicted"/>
<evidence type="ECO:0000256" key="1">
    <source>
        <dbReference type="ARBA" id="ARBA00004167"/>
    </source>
</evidence>
<protein>
    <submittedName>
        <fullName evidence="7">Translocation/assembly module TamB</fullName>
    </submittedName>
</protein>
<evidence type="ECO:0000256" key="5">
    <source>
        <dbReference type="SAM" id="Phobius"/>
    </source>
</evidence>
<dbReference type="EMBL" id="JACHTF010000004">
    <property type="protein sequence ID" value="MBB1059934.1"/>
    <property type="molecule type" value="Genomic_DNA"/>
</dbReference>
<feature type="domain" description="Translocation and assembly module TamB C-terminal" evidence="6">
    <location>
        <begin position="965"/>
        <end position="1294"/>
    </location>
</feature>
<dbReference type="PANTHER" id="PTHR36985">
    <property type="entry name" value="TRANSLOCATION AND ASSEMBLY MODULE SUBUNIT TAMB"/>
    <property type="match status" value="1"/>
</dbReference>
<keyword evidence="3 5" id="KW-1133">Transmembrane helix</keyword>
<keyword evidence="2 5" id="KW-0812">Transmembrane</keyword>
<evidence type="ECO:0000313" key="7">
    <source>
        <dbReference type="EMBL" id="MBB1059934.1"/>
    </source>
</evidence>
<dbReference type="RefSeq" id="WP_182685546.1">
    <property type="nucleotide sequence ID" value="NZ_JACHTF010000004.1"/>
</dbReference>
<evidence type="ECO:0000313" key="8">
    <source>
        <dbReference type="Proteomes" id="UP000523196"/>
    </source>
</evidence>
<feature type="transmembrane region" description="Helical" evidence="5">
    <location>
        <begin position="35"/>
        <end position="58"/>
    </location>
</feature>
<dbReference type="GO" id="GO:0005886">
    <property type="term" value="C:plasma membrane"/>
    <property type="evidence" value="ECO:0007669"/>
    <property type="project" value="InterPro"/>
</dbReference>
<comment type="subcellular location">
    <subcellularLocation>
        <location evidence="1">Membrane</location>
        <topology evidence="1">Single-pass membrane protein</topology>
    </subcellularLocation>
</comment>
<dbReference type="GO" id="GO:0097347">
    <property type="term" value="C:TAM protein secretion complex"/>
    <property type="evidence" value="ECO:0007669"/>
    <property type="project" value="TreeGrafter"/>
</dbReference>
<keyword evidence="4 5" id="KW-0472">Membrane</keyword>
<dbReference type="PANTHER" id="PTHR36985:SF1">
    <property type="entry name" value="TRANSLOCATION AND ASSEMBLY MODULE SUBUNIT TAMB"/>
    <property type="match status" value="1"/>
</dbReference>
<reference evidence="7 8" key="1">
    <citation type="submission" date="2020-08" db="EMBL/GenBank/DDBJ databases">
        <authorList>
            <person name="Xu S."/>
            <person name="Li A."/>
        </authorList>
    </citation>
    <scope>NUCLEOTIDE SEQUENCE [LARGE SCALE GENOMIC DNA]</scope>
    <source>
        <strain evidence="7 8">119BY6-57</strain>
    </source>
</reference>
<dbReference type="GO" id="GO:0009306">
    <property type="term" value="P:protein secretion"/>
    <property type="evidence" value="ECO:0007669"/>
    <property type="project" value="InterPro"/>
</dbReference>
<comment type="caution">
    <text evidence="7">The sequence shown here is derived from an EMBL/GenBank/DDBJ whole genome shotgun (WGS) entry which is preliminary data.</text>
</comment>
<sequence>MARAPAPATTPPTPEEREARIRELRQRRRARMRVLAVRTGLVAAGLGLLAGGLLYWLLSTVGGRDMLLGQVVARLPANARLEWREAEGPVAGPMTLHGLRFEMDGLVFTAERATLDPALRPLIGRTLRLDALQLEGASLQLPLAEDTPFELPRWPDVLPAIEPPLALEADDVQVDGLAVSRLEQAVSGGAAAAVPLIDIQRLRGGLRARSGVLEVEHLDVASDRGRFAVDGEYRPGEGYRTDLVATAVLPAPRGRTPARIGLVARGDLARMDVGIGGAVPGPLRATATLRGESPVRWTLDVRADAIDPGLLVGSDVPAQDPWVVSLAVEGEDGEARLSGDVRQGALAARLLPSTLRLRDQVLELDPLVLETLDGRVRAQGRGDFSDPENPRVRLALNARGITWTGAEAAPGDVDPVAIVGDADLGVAGTLQAWAAVGRATLTRAGEQATVDFDGRGDDRQMRLERFDVAMPTGTLDVDGQLHWAPTLGWTAEATLAGFDPGYFVADWPGAVDGRIRSEGELRDPGGLRASVVVEDLGGRLRNRPLDGQGDVEIDGETYRGQVALSLGGSRIEAKGRVADTLDVDARFMPLQLADLLPAASGSLQGRVRLGGAPAAPDVEAELQGNALRYGDYSVQALSVQGRLPWRRGEGALALRATGLEAGVALDTLRVDARGAVEALSLDADGQGEIGQLALAGQVRKQGSAWQGELARLALAPARGAQWQLQQAAGFGWDGGNARLDPACLASSAGGRLCASADWPRRGLSVQGEALPLLLVEPYLPERGDGRPWVMRGEVALDAQLRPAGNAWQGHVELSSPSGGFKFRERAQREPFNYGNLRLSAQFDPNRIEATLDSTINESGRLAARLQTGWDAYAPLSGSAEFNIDELVWLELFSPDLLEPQGRLSGNLTVSGSRAEPRLGGQARLSDFTTELPALGIVLQDGQVDLVAQGDGTARIDGRIRSSNGDEAGGVLDIDGVLGWREGAPPVQLNVRGDNVLVSDTRDLRAVASPDLQVRIANDEPITVTGKVAVPSALLDLERLDGAVSPSEDVVVLDPVDPEKTGSTPLQLDLDISLGDDVRLNGFGLKGRLGGQMRVRSSPGREMTARGALTVAGRYKAYGQDLTITRGTLSWSGGPVSDPILDVRAEREIGDVTAGVDIGGRVGSPSVEVWSDPASTQSEALSYLTLGRPLSSASDSESEQLSAANAALSAGGSVLASQLGTRLGLDDAGVMQSRTAGGVFGFGKRLSPRLYVGYGVSLLGNGTVLTLKYLLGKGFDVEIESGSEESRGYLNWRKEK</sequence>